<dbReference type="SMART" id="SM00248">
    <property type="entry name" value="ANK"/>
    <property type="match status" value="4"/>
</dbReference>
<dbReference type="STRING" id="33097.A0A150FU02"/>
<dbReference type="InterPro" id="IPR002110">
    <property type="entry name" value="Ankyrin_rpt"/>
</dbReference>
<evidence type="ECO:0000256" key="2">
    <source>
        <dbReference type="ARBA" id="ARBA00023043"/>
    </source>
</evidence>
<comment type="caution">
    <text evidence="4">The sequence shown here is derived from an EMBL/GenBank/DDBJ whole genome shotgun (WGS) entry which is preliminary data.</text>
</comment>
<keyword evidence="1" id="KW-0677">Repeat</keyword>
<dbReference type="Pfam" id="PF12796">
    <property type="entry name" value="Ank_2"/>
    <property type="match status" value="1"/>
</dbReference>
<name>A0A150FU02_GONPE</name>
<feature type="repeat" description="ANK" evidence="3">
    <location>
        <begin position="110"/>
        <end position="142"/>
    </location>
</feature>
<dbReference type="InterPro" id="IPR036770">
    <property type="entry name" value="Ankyrin_rpt-contain_sf"/>
</dbReference>
<evidence type="ECO:0000256" key="3">
    <source>
        <dbReference type="PROSITE-ProRule" id="PRU00023"/>
    </source>
</evidence>
<protein>
    <submittedName>
        <fullName evidence="4">Uncharacterized protein</fullName>
    </submittedName>
</protein>
<dbReference type="OrthoDB" id="3065869at2759"/>
<dbReference type="PANTHER" id="PTHR24188:SF29">
    <property type="entry name" value="GH09064P"/>
    <property type="match status" value="1"/>
</dbReference>
<dbReference type="AlphaFoldDB" id="A0A150FU02"/>
<proteinExistence type="predicted"/>
<feature type="repeat" description="ANK" evidence="3">
    <location>
        <begin position="44"/>
        <end position="76"/>
    </location>
</feature>
<evidence type="ECO:0000256" key="1">
    <source>
        <dbReference type="ARBA" id="ARBA00022737"/>
    </source>
</evidence>
<dbReference type="Gene3D" id="1.25.40.20">
    <property type="entry name" value="Ankyrin repeat-containing domain"/>
    <property type="match status" value="2"/>
</dbReference>
<dbReference type="PROSITE" id="PS50297">
    <property type="entry name" value="ANK_REP_REGION"/>
    <property type="match status" value="3"/>
</dbReference>
<evidence type="ECO:0000313" key="4">
    <source>
        <dbReference type="EMBL" id="KXZ41102.1"/>
    </source>
</evidence>
<dbReference type="PROSITE" id="PS50088">
    <property type="entry name" value="ANK_REPEAT"/>
    <property type="match status" value="3"/>
</dbReference>
<dbReference type="PRINTS" id="PR01415">
    <property type="entry name" value="ANKYRIN"/>
</dbReference>
<dbReference type="PANTHER" id="PTHR24188">
    <property type="entry name" value="ANKYRIN REPEAT PROTEIN"/>
    <property type="match status" value="1"/>
</dbReference>
<organism evidence="4 5">
    <name type="scientific">Gonium pectorale</name>
    <name type="common">Green alga</name>
    <dbReference type="NCBI Taxonomy" id="33097"/>
    <lineage>
        <taxon>Eukaryota</taxon>
        <taxon>Viridiplantae</taxon>
        <taxon>Chlorophyta</taxon>
        <taxon>core chlorophytes</taxon>
        <taxon>Chlorophyceae</taxon>
        <taxon>CS clade</taxon>
        <taxon>Chlamydomonadales</taxon>
        <taxon>Volvocaceae</taxon>
        <taxon>Gonium</taxon>
    </lineage>
</organism>
<dbReference type="EMBL" id="LSYV01000790">
    <property type="protein sequence ID" value="KXZ41102.1"/>
    <property type="molecule type" value="Genomic_DNA"/>
</dbReference>
<keyword evidence="2 3" id="KW-0040">ANK repeat</keyword>
<reference evidence="5" key="1">
    <citation type="journal article" date="2016" name="Nat. Commun.">
        <title>The Gonium pectorale genome demonstrates co-option of cell cycle regulation during the evolution of multicellularity.</title>
        <authorList>
            <person name="Hanschen E.R."/>
            <person name="Marriage T.N."/>
            <person name="Ferris P.J."/>
            <person name="Hamaji T."/>
            <person name="Toyoda A."/>
            <person name="Fujiyama A."/>
            <person name="Neme R."/>
            <person name="Noguchi H."/>
            <person name="Minakuchi Y."/>
            <person name="Suzuki M."/>
            <person name="Kawai-Toyooka H."/>
            <person name="Smith D.R."/>
            <person name="Sparks H."/>
            <person name="Anderson J."/>
            <person name="Bakaric R."/>
            <person name="Luria V."/>
            <person name="Karger A."/>
            <person name="Kirschner M.W."/>
            <person name="Durand P.M."/>
            <person name="Michod R.E."/>
            <person name="Nozaki H."/>
            <person name="Olson B.J."/>
        </authorList>
    </citation>
    <scope>NUCLEOTIDE SEQUENCE [LARGE SCALE GENOMIC DNA]</scope>
    <source>
        <strain evidence="5">NIES-2863</strain>
    </source>
</reference>
<evidence type="ECO:0000313" key="5">
    <source>
        <dbReference type="Proteomes" id="UP000075714"/>
    </source>
</evidence>
<keyword evidence="5" id="KW-1185">Reference proteome</keyword>
<sequence length="151" mass="15860">MQDNATALDIAVRERHTAVVKELLLWPRRRQAAADDFIEKRDKEGLTPLFRTAQYGYVEAVAALLQAGANKDAEDKDGATPLYVAAEKGHVEVVAALLQARANKEAANKDGATPLYAAAMNGHGEVFAALLQAGADKEAANKVGPGGGGGH</sequence>
<feature type="repeat" description="ANK" evidence="3">
    <location>
        <begin position="77"/>
        <end position="109"/>
    </location>
</feature>
<dbReference type="Proteomes" id="UP000075714">
    <property type="component" value="Unassembled WGS sequence"/>
</dbReference>
<dbReference type="SUPFAM" id="SSF48403">
    <property type="entry name" value="Ankyrin repeat"/>
    <property type="match status" value="1"/>
</dbReference>
<accession>A0A150FU02</accession>
<gene>
    <name evidence="4" type="ORF">GPECTOR_794g17</name>
</gene>